<proteinExistence type="inferred from homology"/>
<dbReference type="FunFam" id="3.30.300.90:FF:000001">
    <property type="entry name" value="Transcriptional regulator BolA"/>
    <property type="match status" value="1"/>
</dbReference>
<evidence type="ECO:0000256" key="2">
    <source>
        <dbReference type="RuleBase" id="RU003860"/>
    </source>
</evidence>
<dbReference type="PANTHER" id="PTHR46229:SF2">
    <property type="entry name" value="BOLA-LIKE PROTEIN 1"/>
    <property type="match status" value="1"/>
</dbReference>
<dbReference type="GO" id="GO:1990229">
    <property type="term" value="C:iron-sulfur cluster assembly complex"/>
    <property type="evidence" value="ECO:0007669"/>
    <property type="project" value="UniProtKB-ARBA"/>
</dbReference>
<dbReference type="PANTHER" id="PTHR46229">
    <property type="entry name" value="BOLA TRANSCRIPTION REGULATOR"/>
    <property type="match status" value="1"/>
</dbReference>
<dbReference type="EMBL" id="JASPKY010000307">
    <property type="protein sequence ID" value="KAK9709540.1"/>
    <property type="molecule type" value="Genomic_DNA"/>
</dbReference>
<dbReference type="SUPFAM" id="SSF82657">
    <property type="entry name" value="BolA-like"/>
    <property type="match status" value="1"/>
</dbReference>
<dbReference type="AlphaFoldDB" id="A0AAW1JY37"/>
<dbReference type="Pfam" id="PF01722">
    <property type="entry name" value="BolA"/>
    <property type="match status" value="1"/>
</dbReference>
<accession>A0AAW1JY37</accession>
<dbReference type="Gene3D" id="3.10.20.90">
    <property type="entry name" value="Phosphatidylinositol 3-kinase Catalytic Subunit, Chain A, domain 1"/>
    <property type="match status" value="1"/>
</dbReference>
<sequence length="136" mass="15460">MLKLLNTNQIKSRSFLKFKSVTRILASMSTTSGLIEQSIRDKLVKILSPSHIEIINESYMHNVPKNSETHFKVLVVSNKFKDITLIKRHRLVNDILKEELQNGVHALSIMAKTPEQWESSNKVIESSPNCRGGFGK</sequence>
<gene>
    <name evidence="3" type="ORF">QE152_g26561</name>
</gene>
<evidence type="ECO:0000256" key="1">
    <source>
        <dbReference type="ARBA" id="ARBA00005578"/>
    </source>
</evidence>
<dbReference type="GO" id="GO:0005739">
    <property type="term" value="C:mitochondrion"/>
    <property type="evidence" value="ECO:0007669"/>
    <property type="project" value="TreeGrafter"/>
</dbReference>
<evidence type="ECO:0000313" key="3">
    <source>
        <dbReference type="EMBL" id="KAK9709540.1"/>
    </source>
</evidence>
<dbReference type="Proteomes" id="UP001458880">
    <property type="component" value="Unassembled WGS sequence"/>
</dbReference>
<name>A0AAW1JY37_POPJA</name>
<reference evidence="3 4" key="1">
    <citation type="journal article" date="2024" name="BMC Genomics">
        <title>De novo assembly and annotation of Popillia japonica's genome with initial clues to its potential as an invasive pest.</title>
        <authorList>
            <person name="Cucini C."/>
            <person name="Boschi S."/>
            <person name="Funari R."/>
            <person name="Cardaioli E."/>
            <person name="Iannotti N."/>
            <person name="Marturano G."/>
            <person name="Paoli F."/>
            <person name="Bruttini M."/>
            <person name="Carapelli A."/>
            <person name="Frati F."/>
            <person name="Nardi F."/>
        </authorList>
    </citation>
    <scope>NUCLEOTIDE SEQUENCE [LARGE SCALE GENOMIC DNA]</scope>
    <source>
        <strain evidence="3">DMR45628</strain>
    </source>
</reference>
<protein>
    <submittedName>
        <fullName evidence="3">BolA-like protein</fullName>
    </submittedName>
</protein>
<comment type="caution">
    <text evidence="3">The sequence shown here is derived from an EMBL/GenBank/DDBJ whole genome shotgun (WGS) entry which is preliminary data.</text>
</comment>
<comment type="similarity">
    <text evidence="1 2">Belongs to the BolA/IbaG family.</text>
</comment>
<organism evidence="3 4">
    <name type="scientific">Popillia japonica</name>
    <name type="common">Japanese beetle</name>
    <dbReference type="NCBI Taxonomy" id="7064"/>
    <lineage>
        <taxon>Eukaryota</taxon>
        <taxon>Metazoa</taxon>
        <taxon>Ecdysozoa</taxon>
        <taxon>Arthropoda</taxon>
        <taxon>Hexapoda</taxon>
        <taxon>Insecta</taxon>
        <taxon>Pterygota</taxon>
        <taxon>Neoptera</taxon>
        <taxon>Endopterygota</taxon>
        <taxon>Coleoptera</taxon>
        <taxon>Polyphaga</taxon>
        <taxon>Scarabaeiformia</taxon>
        <taxon>Scarabaeidae</taxon>
        <taxon>Rutelinae</taxon>
        <taxon>Popillia</taxon>
    </lineage>
</organism>
<dbReference type="InterPro" id="IPR036065">
    <property type="entry name" value="BolA-like_sf"/>
</dbReference>
<dbReference type="InterPro" id="IPR050961">
    <property type="entry name" value="BolA/IbaG_stress_morph_reg"/>
</dbReference>
<keyword evidence="4" id="KW-1185">Reference proteome</keyword>
<dbReference type="InterPro" id="IPR002634">
    <property type="entry name" value="BolA"/>
</dbReference>
<evidence type="ECO:0000313" key="4">
    <source>
        <dbReference type="Proteomes" id="UP001458880"/>
    </source>
</evidence>